<sequence>MAEGRGRGGRATVAAVGAAAVVGVVGADPGSPALMATVSGCASTTAALVSGALWLRAGRWASGRAKLGLRLLGVAMFGWAAGDAVWVGDYLVNGGDDPTIPPLANVGFTVTMLLGPLSVALLFGSRRVARVRTVLDALLIGTALLYIAWAAALGPMYRAQGGGLGALTSLSYPLADVVIATMVLILVRDAVPAIRTSAELAATGLILMFIGDGGYAYLSVQGTYQPGHLADLGWFLGFVVVAVGAPRRHELAGTAVLTDDQPRRLFLPYVPFLLAFGTAVTLFVTRRGQVEPAQYALSMVVVFLIVVRQIVTLNDNRTLTRQLEGAVDDLRYRAYHDPLTGLANRHMLMEAVERALAPETGAQLAVLYIDLDGFKPINDALGHAAGDRVLVVVADRLTGAARSDDVVARLGGDEFAVLLPELQHSADAQAVASRIQAALQSGIDLDGHPVRVGASIGVAYGQAGRIGLGELLRNADVAMYTAKVQGRSRTVVFEPELLSRLPLDQAS</sequence>
<dbReference type="InterPro" id="IPR043128">
    <property type="entry name" value="Rev_trsase/Diguanyl_cyclase"/>
</dbReference>
<dbReference type="PANTHER" id="PTHR46663:SF2">
    <property type="entry name" value="GGDEF DOMAIN-CONTAINING PROTEIN"/>
    <property type="match status" value="1"/>
</dbReference>
<keyword evidence="1" id="KW-0472">Membrane</keyword>
<dbReference type="Pfam" id="PF00990">
    <property type="entry name" value="GGDEF"/>
    <property type="match status" value="1"/>
</dbReference>
<dbReference type="PANTHER" id="PTHR46663">
    <property type="entry name" value="DIGUANYLATE CYCLASE DGCT-RELATED"/>
    <property type="match status" value="1"/>
</dbReference>
<dbReference type="SMART" id="SM00267">
    <property type="entry name" value="GGDEF"/>
    <property type="match status" value="1"/>
</dbReference>
<dbReference type="AlphaFoldDB" id="A0A8J3LN47"/>
<feature type="transmembrane region" description="Helical" evidence="1">
    <location>
        <begin position="137"/>
        <end position="157"/>
    </location>
</feature>
<feature type="transmembrane region" description="Helical" evidence="1">
    <location>
        <begin position="266"/>
        <end position="286"/>
    </location>
</feature>
<dbReference type="NCBIfam" id="TIGR00254">
    <property type="entry name" value="GGDEF"/>
    <property type="match status" value="1"/>
</dbReference>
<dbReference type="InterPro" id="IPR052163">
    <property type="entry name" value="DGC-Regulatory_Protein"/>
</dbReference>
<dbReference type="InterPro" id="IPR029787">
    <property type="entry name" value="Nucleotide_cyclase"/>
</dbReference>
<name>A0A8J3LN47_9ACTN</name>
<evidence type="ECO:0000313" key="4">
    <source>
        <dbReference type="Proteomes" id="UP000653674"/>
    </source>
</evidence>
<accession>A0A8J3LN47</accession>
<evidence type="ECO:0000256" key="1">
    <source>
        <dbReference type="SAM" id="Phobius"/>
    </source>
</evidence>
<keyword evidence="4" id="KW-1185">Reference proteome</keyword>
<dbReference type="FunFam" id="3.30.70.270:FF:000001">
    <property type="entry name" value="Diguanylate cyclase domain protein"/>
    <property type="match status" value="1"/>
</dbReference>
<dbReference type="SUPFAM" id="SSF55073">
    <property type="entry name" value="Nucleotide cyclase"/>
    <property type="match status" value="1"/>
</dbReference>
<feature type="transmembrane region" description="Helical" evidence="1">
    <location>
        <begin position="67"/>
        <end position="86"/>
    </location>
</feature>
<feature type="transmembrane region" description="Helical" evidence="1">
    <location>
        <begin position="106"/>
        <end position="125"/>
    </location>
</feature>
<dbReference type="InterPro" id="IPR000160">
    <property type="entry name" value="GGDEF_dom"/>
</dbReference>
<reference evidence="3" key="1">
    <citation type="submission" date="2021-01" db="EMBL/GenBank/DDBJ databases">
        <title>Whole genome shotgun sequence of Planosporangium flavigriseum NBRC 105377.</title>
        <authorList>
            <person name="Komaki H."/>
            <person name="Tamura T."/>
        </authorList>
    </citation>
    <scope>NUCLEOTIDE SEQUENCE</scope>
    <source>
        <strain evidence="3">NBRC 105377</strain>
    </source>
</reference>
<proteinExistence type="predicted"/>
<dbReference type="Gene3D" id="3.30.70.270">
    <property type="match status" value="1"/>
</dbReference>
<feature type="domain" description="GGDEF" evidence="2">
    <location>
        <begin position="362"/>
        <end position="495"/>
    </location>
</feature>
<feature type="transmembrane region" description="Helical" evidence="1">
    <location>
        <begin position="199"/>
        <end position="218"/>
    </location>
</feature>
<dbReference type="CDD" id="cd01949">
    <property type="entry name" value="GGDEF"/>
    <property type="match status" value="1"/>
</dbReference>
<feature type="transmembrane region" description="Helical" evidence="1">
    <location>
        <begin position="292"/>
        <end position="311"/>
    </location>
</feature>
<dbReference type="EMBL" id="BONU01000048">
    <property type="protein sequence ID" value="GIG76223.1"/>
    <property type="molecule type" value="Genomic_DNA"/>
</dbReference>
<dbReference type="Proteomes" id="UP000653674">
    <property type="component" value="Unassembled WGS sequence"/>
</dbReference>
<dbReference type="PROSITE" id="PS50887">
    <property type="entry name" value="GGDEF"/>
    <property type="match status" value="1"/>
</dbReference>
<organism evidence="3 4">
    <name type="scientific">Planosporangium flavigriseum</name>
    <dbReference type="NCBI Taxonomy" id="373681"/>
    <lineage>
        <taxon>Bacteria</taxon>
        <taxon>Bacillati</taxon>
        <taxon>Actinomycetota</taxon>
        <taxon>Actinomycetes</taxon>
        <taxon>Micromonosporales</taxon>
        <taxon>Micromonosporaceae</taxon>
        <taxon>Planosporangium</taxon>
    </lineage>
</organism>
<keyword evidence="1" id="KW-1133">Transmembrane helix</keyword>
<evidence type="ECO:0000313" key="3">
    <source>
        <dbReference type="EMBL" id="GIG76223.1"/>
    </source>
</evidence>
<gene>
    <name evidence="3" type="ORF">Pfl04_46270</name>
</gene>
<feature type="transmembrane region" description="Helical" evidence="1">
    <location>
        <begin position="169"/>
        <end position="187"/>
    </location>
</feature>
<feature type="transmembrane region" description="Helical" evidence="1">
    <location>
        <begin position="224"/>
        <end position="245"/>
    </location>
</feature>
<evidence type="ECO:0000259" key="2">
    <source>
        <dbReference type="PROSITE" id="PS50887"/>
    </source>
</evidence>
<keyword evidence="1" id="KW-0812">Transmembrane</keyword>
<protein>
    <recommendedName>
        <fullName evidence="2">GGDEF domain-containing protein</fullName>
    </recommendedName>
</protein>
<feature type="transmembrane region" description="Helical" evidence="1">
    <location>
        <begin position="37"/>
        <end position="55"/>
    </location>
</feature>
<comment type="caution">
    <text evidence="3">The sequence shown here is derived from an EMBL/GenBank/DDBJ whole genome shotgun (WGS) entry which is preliminary data.</text>
</comment>